<dbReference type="GO" id="GO:0032259">
    <property type="term" value="P:methylation"/>
    <property type="evidence" value="ECO:0007669"/>
    <property type="project" value="UniProtKB-KW"/>
</dbReference>
<keyword evidence="2" id="KW-0489">Methyltransferase</keyword>
<dbReference type="Gene3D" id="3.40.50.150">
    <property type="entry name" value="Vaccinia Virus protein VP39"/>
    <property type="match status" value="1"/>
</dbReference>
<dbReference type="Pfam" id="PF13649">
    <property type="entry name" value="Methyltransf_25"/>
    <property type="match status" value="1"/>
</dbReference>
<protein>
    <submittedName>
        <fullName evidence="2">Methyltransferase family protein</fullName>
    </submittedName>
</protein>
<evidence type="ECO:0000313" key="2">
    <source>
        <dbReference type="EMBL" id="TQM13484.1"/>
    </source>
</evidence>
<evidence type="ECO:0000259" key="1">
    <source>
        <dbReference type="Pfam" id="PF13649"/>
    </source>
</evidence>
<dbReference type="GO" id="GO:0008168">
    <property type="term" value="F:methyltransferase activity"/>
    <property type="evidence" value="ECO:0007669"/>
    <property type="project" value="UniProtKB-KW"/>
</dbReference>
<comment type="caution">
    <text evidence="2">The sequence shown here is derived from an EMBL/GenBank/DDBJ whole genome shotgun (WGS) entry which is preliminary data.</text>
</comment>
<dbReference type="AlphaFoldDB" id="A0A543DVY9"/>
<dbReference type="PANTHER" id="PTHR43591">
    <property type="entry name" value="METHYLTRANSFERASE"/>
    <property type="match status" value="1"/>
</dbReference>
<sequence length="291" mass="30768">MTATTQAPEVVKAQQRAGWSEQAHEFAAKHDLIERHWGPLSSGLLELARIAPGDRVLDLACGVGDPALAAAERVGPTGTVIATDIAPGMLVHAAERAAAAGLSHLHTHEMDAEAIDLPDASVDAVVCRLGLMLLPDLDRALAGVCRVLVPGGRFAAAIPWRPADQPMPRLIDAILDALGLPPMPPPAPGQPGIFSLADASYVCAAAERAGLAEIRIEPYALALDHRSPDEWLDFLLALNVPLRRHLAGVPAERIQQVRGAATAAAAPWVHDDGHVRFVTHGYYATATRPAR</sequence>
<accession>A0A543DVY9</accession>
<dbReference type="RefSeq" id="WP_170231143.1">
    <property type="nucleotide sequence ID" value="NZ_VFPA01000001.1"/>
</dbReference>
<dbReference type="SUPFAM" id="SSF53335">
    <property type="entry name" value="S-adenosyl-L-methionine-dependent methyltransferases"/>
    <property type="match status" value="1"/>
</dbReference>
<dbReference type="PANTHER" id="PTHR43591:SF24">
    <property type="entry name" value="2-METHOXY-6-POLYPRENYL-1,4-BENZOQUINOL METHYLASE, MITOCHONDRIAL"/>
    <property type="match status" value="1"/>
</dbReference>
<keyword evidence="2" id="KW-0808">Transferase</keyword>
<name>A0A543DVY9_9PSEU</name>
<dbReference type="CDD" id="cd02440">
    <property type="entry name" value="AdoMet_MTases"/>
    <property type="match status" value="1"/>
</dbReference>
<evidence type="ECO:0000313" key="3">
    <source>
        <dbReference type="Proteomes" id="UP000315677"/>
    </source>
</evidence>
<dbReference type="EMBL" id="VFPA01000001">
    <property type="protein sequence ID" value="TQM13484.1"/>
    <property type="molecule type" value="Genomic_DNA"/>
</dbReference>
<dbReference type="InterPro" id="IPR029063">
    <property type="entry name" value="SAM-dependent_MTases_sf"/>
</dbReference>
<feature type="domain" description="Methyltransferase" evidence="1">
    <location>
        <begin position="56"/>
        <end position="152"/>
    </location>
</feature>
<organism evidence="2 3">
    <name type="scientific">Pseudonocardia kunmingensis</name>
    <dbReference type="NCBI Taxonomy" id="630975"/>
    <lineage>
        <taxon>Bacteria</taxon>
        <taxon>Bacillati</taxon>
        <taxon>Actinomycetota</taxon>
        <taxon>Actinomycetes</taxon>
        <taxon>Pseudonocardiales</taxon>
        <taxon>Pseudonocardiaceae</taxon>
        <taxon>Pseudonocardia</taxon>
    </lineage>
</organism>
<dbReference type="InterPro" id="IPR041698">
    <property type="entry name" value="Methyltransf_25"/>
</dbReference>
<reference evidence="2 3" key="1">
    <citation type="submission" date="2019-06" db="EMBL/GenBank/DDBJ databases">
        <title>Sequencing the genomes of 1000 actinobacteria strains.</title>
        <authorList>
            <person name="Klenk H.-P."/>
        </authorList>
    </citation>
    <scope>NUCLEOTIDE SEQUENCE [LARGE SCALE GENOMIC DNA]</scope>
    <source>
        <strain evidence="2 3">DSM 45301</strain>
    </source>
</reference>
<keyword evidence="3" id="KW-1185">Reference proteome</keyword>
<dbReference type="Proteomes" id="UP000315677">
    <property type="component" value="Unassembled WGS sequence"/>
</dbReference>
<proteinExistence type="predicted"/>
<gene>
    <name evidence="2" type="ORF">FB558_0231</name>
</gene>